<sequence length="498" mass="56293">MFLRHHLPGLGGLLVWEPCHVIWVVPVTELYKAQTALRLGKIWGLVTPRGIHVQLTDPEAISDVLARRMDFQRPSEPYKILEIFGPCISSATAENWARHRKAIAAPFNENIMSFVWSESVQQAQDLVSSWMKDGVHSCSKDVRTLSLNVLAATGFKKSFKFQHWKGEESHNDSDLSYRDALQIILDNAILLLILRPKLLSSTYLPKSWQRVGKAASAFQTYMQQMLKEEMDSFDQGKKGSGSLMTSLVRAGDEYSPSSVSGNTRTKGLSVDEMFGNIFVINFAGHDTTANTLAFGVLLLAAHPEVQAWVAEELKQHCNDTTPESWQYNELFPKLVRCRAVMYEILRLFPPILTLQKGTRSDPKTIRTSERTITIPPNVQVNCFVSTHYHPDYYPNPHRFEPSRWVDTNEQFIPPRKGAYLAWADGGPQVCPGLKFSQVEFVAVLACVLGGCRIEAVRLEGESDEGMRERVMEVVNDCDLTLLLRMKDAERVRLRVLRA</sequence>
<keyword evidence="4" id="KW-0560">Oxidoreductase</keyword>
<keyword evidence="6" id="KW-0503">Monooxygenase</keyword>
<dbReference type="GO" id="GO:0005506">
    <property type="term" value="F:iron ion binding"/>
    <property type="evidence" value="ECO:0007669"/>
    <property type="project" value="InterPro"/>
</dbReference>
<dbReference type="InterPro" id="IPR002401">
    <property type="entry name" value="Cyt_P450_E_grp-I"/>
</dbReference>
<dbReference type="CDD" id="cd11070">
    <property type="entry name" value="CYP56-like"/>
    <property type="match status" value="1"/>
</dbReference>
<evidence type="ECO:0000313" key="8">
    <source>
        <dbReference type="EMBL" id="PVI02122.1"/>
    </source>
</evidence>
<dbReference type="OrthoDB" id="1470350at2759"/>
<comment type="similarity">
    <text evidence="1">Belongs to the cytochrome P450 family.</text>
</comment>
<protein>
    <submittedName>
        <fullName evidence="8">Cytochrome P450</fullName>
    </submittedName>
</protein>
<evidence type="ECO:0000313" key="9">
    <source>
        <dbReference type="Proteomes" id="UP000244855"/>
    </source>
</evidence>
<reference evidence="8 9" key="1">
    <citation type="journal article" date="2018" name="Sci. Rep.">
        <title>Comparative genomics provides insights into the lifestyle and reveals functional heterogeneity of dark septate endophytic fungi.</title>
        <authorList>
            <person name="Knapp D.G."/>
            <person name="Nemeth J.B."/>
            <person name="Barry K."/>
            <person name="Hainaut M."/>
            <person name="Henrissat B."/>
            <person name="Johnson J."/>
            <person name="Kuo A."/>
            <person name="Lim J.H.P."/>
            <person name="Lipzen A."/>
            <person name="Nolan M."/>
            <person name="Ohm R.A."/>
            <person name="Tamas L."/>
            <person name="Grigoriev I.V."/>
            <person name="Spatafora J.W."/>
            <person name="Nagy L.G."/>
            <person name="Kovacs G.M."/>
        </authorList>
    </citation>
    <scope>NUCLEOTIDE SEQUENCE [LARGE SCALE GENOMIC DNA]</scope>
    <source>
        <strain evidence="8 9">DSE2036</strain>
    </source>
</reference>
<dbReference type="SUPFAM" id="SSF48264">
    <property type="entry name" value="Cytochrome P450"/>
    <property type="match status" value="1"/>
</dbReference>
<dbReference type="EMBL" id="KZ805347">
    <property type="protein sequence ID" value="PVI02122.1"/>
    <property type="molecule type" value="Genomic_DNA"/>
</dbReference>
<organism evidence="8 9">
    <name type="scientific">Periconia macrospinosa</name>
    <dbReference type="NCBI Taxonomy" id="97972"/>
    <lineage>
        <taxon>Eukaryota</taxon>
        <taxon>Fungi</taxon>
        <taxon>Dikarya</taxon>
        <taxon>Ascomycota</taxon>
        <taxon>Pezizomycotina</taxon>
        <taxon>Dothideomycetes</taxon>
        <taxon>Pleosporomycetidae</taxon>
        <taxon>Pleosporales</taxon>
        <taxon>Massarineae</taxon>
        <taxon>Periconiaceae</taxon>
        <taxon>Periconia</taxon>
    </lineage>
</organism>
<dbReference type="PANTHER" id="PTHR24291:SF50">
    <property type="entry name" value="BIFUNCTIONAL ALBAFLAVENONE MONOOXYGENASE_TERPENE SYNTHASE"/>
    <property type="match status" value="1"/>
</dbReference>
<dbReference type="PANTHER" id="PTHR24291">
    <property type="entry name" value="CYTOCHROME P450 FAMILY 4"/>
    <property type="match status" value="1"/>
</dbReference>
<evidence type="ECO:0000256" key="2">
    <source>
        <dbReference type="ARBA" id="ARBA00022617"/>
    </source>
</evidence>
<proteinExistence type="inferred from homology"/>
<evidence type="ECO:0000256" key="1">
    <source>
        <dbReference type="ARBA" id="ARBA00010617"/>
    </source>
</evidence>
<keyword evidence="3 7" id="KW-0479">Metal-binding</keyword>
<dbReference type="InterPro" id="IPR036396">
    <property type="entry name" value="Cyt_P450_sf"/>
</dbReference>
<evidence type="ECO:0000256" key="6">
    <source>
        <dbReference type="ARBA" id="ARBA00023033"/>
    </source>
</evidence>
<gene>
    <name evidence="8" type="ORF">DM02DRAFT_717544</name>
</gene>
<keyword evidence="2 7" id="KW-0349">Heme</keyword>
<name>A0A2V1DW20_9PLEO</name>
<evidence type="ECO:0000256" key="7">
    <source>
        <dbReference type="PIRSR" id="PIRSR602401-1"/>
    </source>
</evidence>
<dbReference type="GO" id="GO:0020037">
    <property type="term" value="F:heme binding"/>
    <property type="evidence" value="ECO:0007669"/>
    <property type="project" value="InterPro"/>
</dbReference>
<comment type="cofactor">
    <cofactor evidence="7">
        <name>heme</name>
        <dbReference type="ChEBI" id="CHEBI:30413"/>
    </cofactor>
</comment>
<evidence type="ECO:0000256" key="3">
    <source>
        <dbReference type="ARBA" id="ARBA00022723"/>
    </source>
</evidence>
<dbReference type="Pfam" id="PF00067">
    <property type="entry name" value="p450"/>
    <property type="match status" value="1"/>
</dbReference>
<dbReference type="InterPro" id="IPR001128">
    <property type="entry name" value="Cyt_P450"/>
</dbReference>
<dbReference type="GO" id="GO:0016705">
    <property type="term" value="F:oxidoreductase activity, acting on paired donors, with incorporation or reduction of molecular oxygen"/>
    <property type="evidence" value="ECO:0007669"/>
    <property type="project" value="InterPro"/>
</dbReference>
<dbReference type="Gene3D" id="1.10.630.10">
    <property type="entry name" value="Cytochrome P450"/>
    <property type="match status" value="1"/>
</dbReference>
<dbReference type="PRINTS" id="PR00463">
    <property type="entry name" value="EP450I"/>
</dbReference>
<dbReference type="Proteomes" id="UP000244855">
    <property type="component" value="Unassembled WGS sequence"/>
</dbReference>
<dbReference type="STRING" id="97972.A0A2V1DW20"/>
<keyword evidence="5 7" id="KW-0408">Iron</keyword>
<dbReference type="AlphaFoldDB" id="A0A2V1DW20"/>
<dbReference type="InterPro" id="IPR050196">
    <property type="entry name" value="Cytochrome_P450_Monoox"/>
</dbReference>
<accession>A0A2V1DW20</accession>
<evidence type="ECO:0000256" key="5">
    <source>
        <dbReference type="ARBA" id="ARBA00023004"/>
    </source>
</evidence>
<keyword evidence="9" id="KW-1185">Reference proteome</keyword>
<feature type="binding site" description="axial binding residue" evidence="7">
    <location>
        <position position="430"/>
    </location>
    <ligand>
        <name>heme</name>
        <dbReference type="ChEBI" id="CHEBI:30413"/>
    </ligand>
    <ligandPart>
        <name>Fe</name>
        <dbReference type="ChEBI" id="CHEBI:18248"/>
    </ligandPart>
</feature>
<dbReference type="GO" id="GO:0004497">
    <property type="term" value="F:monooxygenase activity"/>
    <property type="evidence" value="ECO:0007669"/>
    <property type="project" value="UniProtKB-KW"/>
</dbReference>
<dbReference type="PRINTS" id="PR00385">
    <property type="entry name" value="P450"/>
</dbReference>
<evidence type="ECO:0000256" key="4">
    <source>
        <dbReference type="ARBA" id="ARBA00023002"/>
    </source>
</evidence>